<sequence length="129" mass="15144">MQLHERSLNMSGDRDPIFGFSTKQIRQIPSEGMKLHRTNKFRRRRSDFHREEEVYTDKDRAAAVNMGSRDIKQSLKMKRKHERNKMMQIPDEAEPGSMLALGMKELRCANLCVALSCMNKVNIYIEFHT</sequence>
<organism evidence="1 2">
    <name type="scientific">Eretmocerus hayati</name>
    <dbReference type="NCBI Taxonomy" id="131215"/>
    <lineage>
        <taxon>Eukaryota</taxon>
        <taxon>Metazoa</taxon>
        <taxon>Ecdysozoa</taxon>
        <taxon>Arthropoda</taxon>
        <taxon>Hexapoda</taxon>
        <taxon>Insecta</taxon>
        <taxon>Pterygota</taxon>
        <taxon>Neoptera</taxon>
        <taxon>Endopterygota</taxon>
        <taxon>Hymenoptera</taxon>
        <taxon>Apocrita</taxon>
        <taxon>Proctotrupomorpha</taxon>
        <taxon>Chalcidoidea</taxon>
        <taxon>Aphelinidae</taxon>
        <taxon>Aphelininae</taxon>
        <taxon>Eretmocerus</taxon>
    </lineage>
</organism>
<evidence type="ECO:0000313" key="2">
    <source>
        <dbReference type="Proteomes" id="UP001239111"/>
    </source>
</evidence>
<comment type="caution">
    <text evidence="1">The sequence shown here is derived from an EMBL/GenBank/DDBJ whole genome shotgun (WGS) entry which is preliminary data.</text>
</comment>
<dbReference type="EMBL" id="CM056742">
    <property type="protein sequence ID" value="KAJ8681494.1"/>
    <property type="molecule type" value="Genomic_DNA"/>
</dbReference>
<protein>
    <submittedName>
        <fullName evidence="1">Uncharacterized protein</fullName>
    </submittedName>
</protein>
<gene>
    <name evidence="1" type="ORF">QAD02_017281</name>
</gene>
<accession>A0ACC2PDV2</accession>
<keyword evidence="2" id="KW-1185">Reference proteome</keyword>
<reference evidence="1" key="1">
    <citation type="submission" date="2023-04" db="EMBL/GenBank/DDBJ databases">
        <title>A chromosome-level genome assembly of the parasitoid wasp Eretmocerus hayati.</title>
        <authorList>
            <person name="Zhong Y."/>
            <person name="Liu S."/>
            <person name="Liu Y."/>
        </authorList>
    </citation>
    <scope>NUCLEOTIDE SEQUENCE</scope>
    <source>
        <strain evidence="1">ZJU_SS_LIU_2023</strain>
    </source>
</reference>
<proteinExistence type="predicted"/>
<dbReference type="Proteomes" id="UP001239111">
    <property type="component" value="Chromosome 2"/>
</dbReference>
<name>A0ACC2PDV2_9HYME</name>
<evidence type="ECO:0000313" key="1">
    <source>
        <dbReference type="EMBL" id="KAJ8681494.1"/>
    </source>
</evidence>